<keyword evidence="3" id="KW-1185">Reference proteome</keyword>
<organism evidence="2 3">
    <name type="scientific">Kitasatospora misakiensis</name>
    <dbReference type="NCBI Taxonomy" id="67330"/>
    <lineage>
        <taxon>Bacteria</taxon>
        <taxon>Bacillati</taxon>
        <taxon>Actinomycetota</taxon>
        <taxon>Actinomycetes</taxon>
        <taxon>Kitasatosporales</taxon>
        <taxon>Streptomycetaceae</taxon>
        <taxon>Kitasatospora</taxon>
    </lineage>
</organism>
<evidence type="ECO:0000313" key="3">
    <source>
        <dbReference type="Proteomes" id="UP001595975"/>
    </source>
</evidence>
<dbReference type="RefSeq" id="WP_380227128.1">
    <property type="nucleotide sequence ID" value="NZ_JBHSOF010000027.1"/>
</dbReference>
<dbReference type="EMBL" id="JBHSOF010000027">
    <property type="protein sequence ID" value="MFC5665437.1"/>
    <property type="molecule type" value="Genomic_DNA"/>
</dbReference>
<feature type="region of interest" description="Disordered" evidence="1">
    <location>
        <begin position="107"/>
        <end position="131"/>
    </location>
</feature>
<accession>A0ABW0X4E0</accession>
<dbReference type="Proteomes" id="UP001595975">
    <property type="component" value="Unassembled WGS sequence"/>
</dbReference>
<comment type="caution">
    <text evidence="2">The sequence shown here is derived from an EMBL/GenBank/DDBJ whole genome shotgun (WGS) entry which is preliminary data.</text>
</comment>
<gene>
    <name evidence="2" type="ORF">ACFP3U_20955</name>
</gene>
<name>A0ABW0X4E0_9ACTN</name>
<protein>
    <submittedName>
        <fullName evidence="2">Uncharacterized protein</fullName>
    </submittedName>
</protein>
<evidence type="ECO:0000313" key="2">
    <source>
        <dbReference type="EMBL" id="MFC5665437.1"/>
    </source>
</evidence>
<reference evidence="3" key="1">
    <citation type="journal article" date="2019" name="Int. J. Syst. Evol. Microbiol.">
        <title>The Global Catalogue of Microorganisms (GCM) 10K type strain sequencing project: providing services to taxonomists for standard genome sequencing and annotation.</title>
        <authorList>
            <consortium name="The Broad Institute Genomics Platform"/>
            <consortium name="The Broad Institute Genome Sequencing Center for Infectious Disease"/>
            <person name="Wu L."/>
            <person name="Ma J."/>
        </authorList>
    </citation>
    <scope>NUCLEOTIDE SEQUENCE [LARGE SCALE GENOMIC DNA]</scope>
    <source>
        <strain evidence="3">CGMCC 4.1437</strain>
    </source>
</reference>
<sequence>MGNDAKHQQVFEDAVEYLCRNAEALRELVGPARWDAPFAAVRDTEPSTDGWRAAVRALHEAAEEAGIPGGIGLRVTLGVFGGWPAGPPPRAVGRVCPTGRCARVDLPDDPAPADGSDQVCALTGGPLRQVD</sequence>
<proteinExistence type="predicted"/>
<evidence type="ECO:0000256" key="1">
    <source>
        <dbReference type="SAM" id="MobiDB-lite"/>
    </source>
</evidence>